<evidence type="ECO:0000256" key="9">
    <source>
        <dbReference type="ARBA" id="ARBA00048679"/>
    </source>
</evidence>
<keyword evidence="4" id="KW-0808">Transferase</keyword>
<evidence type="ECO:0000313" key="13">
    <source>
        <dbReference type="Proteomes" id="UP000734854"/>
    </source>
</evidence>
<dbReference type="InterPro" id="IPR011009">
    <property type="entry name" value="Kinase-like_dom_sf"/>
</dbReference>
<evidence type="ECO:0000259" key="11">
    <source>
        <dbReference type="PROSITE" id="PS50011"/>
    </source>
</evidence>
<proteinExistence type="inferred from homology"/>
<comment type="catalytic activity">
    <reaction evidence="8">
        <text>L-threonyl-[protein] + ATP = O-phospho-L-threonyl-[protein] + ADP + H(+)</text>
        <dbReference type="Rhea" id="RHEA:46608"/>
        <dbReference type="Rhea" id="RHEA-COMP:11060"/>
        <dbReference type="Rhea" id="RHEA-COMP:11605"/>
        <dbReference type="ChEBI" id="CHEBI:15378"/>
        <dbReference type="ChEBI" id="CHEBI:30013"/>
        <dbReference type="ChEBI" id="CHEBI:30616"/>
        <dbReference type="ChEBI" id="CHEBI:61977"/>
        <dbReference type="ChEBI" id="CHEBI:456216"/>
        <dbReference type="EC" id="2.7.11.1"/>
    </reaction>
</comment>
<sequence length="475" mass="52109">MDRIPELKMASSQNSFILKVSGVHANLLESEVNGTMVDQNESMPEVDSIEGGRSSFNGASHPLEPVDTDLVKLVYVAIGQEKSDAGCLLKGISTKGPLPPDKSFPIELNESDSLSSSFATPRVGNVSPHSSIDSNGVVTAMSIVKLVRETESLESIKTSISRASDSSGISDDSCWSFITGSVNKPHMGNDPRWKAILTVRSRDGILGMSQFQLLKRVGCGDIGSVYLSELSGTRCYFAMKILCLVMEFCPGGDLHTLRHRQPGKHFSEYAVRFYAAEVLPALEYLHMLGVVYRDLKPENVFVRDDGHIVLSDFDLSSSLNSDPSKPCMLRAKTLSPIEQEKDKKTMGRDTKAAAPEIIKGEEHGSAVDWWIFGIFLQELLSGKTPFKGSSNIASLFNVVGRQLRLFPETPSAEIKQHPFFDGVNWALIQCSTSPEVPRPVEPELLLKFRATNGFGTSGKRICSSRCEAWRQVFGL</sequence>
<dbReference type="Gene3D" id="3.30.200.20">
    <property type="entry name" value="Phosphorylase Kinase, domain 1"/>
    <property type="match status" value="2"/>
</dbReference>
<keyword evidence="6" id="KW-0418">Kinase</keyword>
<dbReference type="PROSITE" id="PS00108">
    <property type="entry name" value="PROTEIN_KINASE_ST"/>
    <property type="match status" value="1"/>
</dbReference>
<keyword evidence="13" id="KW-1185">Reference proteome</keyword>
<evidence type="ECO:0000313" key="12">
    <source>
        <dbReference type="EMBL" id="KAG6521652.1"/>
    </source>
</evidence>
<comment type="similarity">
    <text evidence="1">Belongs to the protein kinase superfamily. AGC Ser/Thr protein kinase family.</text>
</comment>
<protein>
    <recommendedName>
        <fullName evidence="2">non-specific serine/threonine protein kinase</fullName>
        <ecNumber evidence="2">2.7.11.1</ecNumber>
    </recommendedName>
</protein>
<dbReference type="GO" id="GO:0005524">
    <property type="term" value="F:ATP binding"/>
    <property type="evidence" value="ECO:0007669"/>
    <property type="project" value="UniProtKB-KW"/>
</dbReference>
<dbReference type="SMART" id="SM00220">
    <property type="entry name" value="S_TKc"/>
    <property type="match status" value="1"/>
</dbReference>
<dbReference type="GO" id="GO:0004674">
    <property type="term" value="F:protein serine/threonine kinase activity"/>
    <property type="evidence" value="ECO:0007669"/>
    <property type="project" value="UniProtKB-KW"/>
</dbReference>
<dbReference type="InterPro" id="IPR008271">
    <property type="entry name" value="Ser/Thr_kinase_AS"/>
</dbReference>
<evidence type="ECO:0000256" key="4">
    <source>
        <dbReference type="ARBA" id="ARBA00022679"/>
    </source>
</evidence>
<evidence type="ECO:0000256" key="2">
    <source>
        <dbReference type="ARBA" id="ARBA00012513"/>
    </source>
</evidence>
<dbReference type="Proteomes" id="UP000734854">
    <property type="component" value="Unassembled WGS sequence"/>
</dbReference>
<dbReference type="EMBL" id="JACMSC010000005">
    <property type="protein sequence ID" value="KAG6521652.1"/>
    <property type="molecule type" value="Genomic_DNA"/>
</dbReference>
<keyword evidence="5" id="KW-0547">Nucleotide-binding</keyword>
<feature type="region of interest" description="Disordered" evidence="10">
    <location>
        <begin position="38"/>
        <end position="61"/>
    </location>
</feature>
<evidence type="ECO:0000256" key="5">
    <source>
        <dbReference type="ARBA" id="ARBA00022741"/>
    </source>
</evidence>
<dbReference type="PROSITE" id="PS50011">
    <property type="entry name" value="PROTEIN_KINASE_DOM"/>
    <property type="match status" value="1"/>
</dbReference>
<evidence type="ECO:0000256" key="8">
    <source>
        <dbReference type="ARBA" id="ARBA00047899"/>
    </source>
</evidence>
<dbReference type="EC" id="2.7.11.1" evidence="2"/>
<feature type="domain" description="Protein kinase" evidence="11">
    <location>
        <begin position="112"/>
        <end position="455"/>
    </location>
</feature>
<dbReference type="SUPFAM" id="SSF56112">
    <property type="entry name" value="Protein kinase-like (PK-like)"/>
    <property type="match status" value="1"/>
</dbReference>
<keyword evidence="3" id="KW-0723">Serine/threonine-protein kinase</keyword>
<evidence type="ECO:0000256" key="7">
    <source>
        <dbReference type="ARBA" id="ARBA00022840"/>
    </source>
</evidence>
<keyword evidence="7" id="KW-0067">ATP-binding</keyword>
<evidence type="ECO:0000256" key="10">
    <source>
        <dbReference type="SAM" id="MobiDB-lite"/>
    </source>
</evidence>
<dbReference type="Pfam" id="PF00069">
    <property type="entry name" value="Pkinase"/>
    <property type="match status" value="1"/>
</dbReference>
<dbReference type="InterPro" id="IPR000719">
    <property type="entry name" value="Prot_kinase_dom"/>
</dbReference>
<dbReference type="PANTHER" id="PTHR45637">
    <property type="entry name" value="FLIPPASE KINASE 1-RELATED"/>
    <property type="match status" value="1"/>
</dbReference>
<evidence type="ECO:0000256" key="1">
    <source>
        <dbReference type="ARBA" id="ARBA00009903"/>
    </source>
</evidence>
<organism evidence="12 13">
    <name type="scientific">Zingiber officinale</name>
    <name type="common">Ginger</name>
    <name type="synonym">Amomum zingiber</name>
    <dbReference type="NCBI Taxonomy" id="94328"/>
    <lineage>
        <taxon>Eukaryota</taxon>
        <taxon>Viridiplantae</taxon>
        <taxon>Streptophyta</taxon>
        <taxon>Embryophyta</taxon>
        <taxon>Tracheophyta</taxon>
        <taxon>Spermatophyta</taxon>
        <taxon>Magnoliopsida</taxon>
        <taxon>Liliopsida</taxon>
        <taxon>Zingiberales</taxon>
        <taxon>Zingiberaceae</taxon>
        <taxon>Zingiber</taxon>
    </lineage>
</organism>
<evidence type="ECO:0000256" key="6">
    <source>
        <dbReference type="ARBA" id="ARBA00022777"/>
    </source>
</evidence>
<evidence type="ECO:0000256" key="3">
    <source>
        <dbReference type="ARBA" id="ARBA00022527"/>
    </source>
</evidence>
<dbReference type="FunFam" id="1.10.510.10:FF:000294">
    <property type="entry name" value="Serine/threonine-protein kinase OXI1"/>
    <property type="match status" value="1"/>
</dbReference>
<gene>
    <name evidence="12" type="ORF">ZIOFF_018777</name>
</gene>
<name>A0A8J5LB78_ZINOF</name>
<accession>A0A8J5LB78</accession>
<comment type="caution">
    <text evidence="12">The sequence shown here is derived from an EMBL/GenBank/DDBJ whole genome shotgun (WGS) entry which is preliminary data.</text>
</comment>
<reference evidence="12 13" key="1">
    <citation type="submission" date="2020-08" db="EMBL/GenBank/DDBJ databases">
        <title>Plant Genome Project.</title>
        <authorList>
            <person name="Zhang R.-G."/>
        </authorList>
    </citation>
    <scope>NUCLEOTIDE SEQUENCE [LARGE SCALE GENOMIC DNA]</scope>
    <source>
        <tissue evidence="12">Rhizome</tissue>
    </source>
</reference>
<dbReference type="AlphaFoldDB" id="A0A8J5LB78"/>
<dbReference type="Gene3D" id="1.10.510.10">
    <property type="entry name" value="Transferase(Phosphotransferase) domain 1"/>
    <property type="match status" value="1"/>
</dbReference>
<comment type="catalytic activity">
    <reaction evidence="9">
        <text>L-seryl-[protein] + ATP = O-phospho-L-seryl-[protein] + ADP + H(+)</text>
        <dbReference type="Rhea" id="RHEA:17989"/>
        <dbReference type="Rhea" id="RHEA-COMP:9863"/>
        <dbReference type="Rhea" id="RHEA-COMP:11604"/>
        <dbReference type="ChEBI" id="CHEBI:15378"/>
        <dbReference type="ChEBI" id="CHEBI:29999"/>
        <dbReference type="ChEBI" id="CHEBI:30616"/>
        <dbReference type="ChEBI" id="CHEBI:83421"/>
        <dbReference type="ChEBI" id="CHEBI:456216"/>
        <dbReference type="EC" id="2.7.11.1"/>
    </reaction>
</comment>